<evidence type="ECO:0000313" key="2">
    <source>
        <dbReference type="EMBL" id="MBB5159936.1"/>
    </source>
</evidence>
<dbReference type="GO" id="GO:0006355">
    <property type="term" value="P:regulation of DNA-templated transcription"/>
    <property type="evidence" value="ECO:0007669"/>
    <property type="project" value="InterPro"/>
</dbReference>
<dbReference type="InterPro" id="IPR036388">
    <property type="entry name" value="WH-like_DNA-bd_sf"/>
</dbReference>
<dbReference type="SUPFAM" id="SSF48452">
    <property type="entry name" value="TPR-like"/>
    <property type="match status" value="1"/>
</dbReference>
<dbReference type="InterPro" id="IPR027417">
    <property type="entry name" value="P-loop_NTPase"/>
</dbReference>
<accession>A0A840QHE5</accession>
<dbReference type="Pfam" id="PF00196">
    <property type="entry name" value="GerE"/>
    <property type="match status" value="1"/>
</dbReference>
<dbReference type="PANTHER" id="PTHR47691:SF3">
    <property type="entry name" value="HTH-TYPE TRANSCRIPTIONAL REGULATOR RV0890C-RELATED"/>
    <property type="match status" value="1"/>
</dbReference>
<dbReference type="Gene3D" id="1.25.40.10">
    <property type="entry name" value="Tetratricopeptide repeat domain"/>
    <property type="match status" value="1"/>
</dbReference>
<organism evidence="2 3">
    <name type="scientific">Saccharopolyspora phatthalungensis</name>
    <dbReference type="NCBI Taxonomy" id="664693"/>
    <lineage>
        <taxon>Bacteria</taxon>
        <taxon>Bacillati</taxon>
        <taxon>Actinomycetota</taxon>
        <taxon>Actinomycetes</taxon>
        <taxon>Pseudonocardiales</taxon>
        <taxon>Pseudonocardiaceae</taxon>
        <taxon>Saccharopolyspora</taxon>
    </lineage>
</organism>
<sequence>MPTCRSDSEYAHDRASAMGTRPSGQLPADLCGFVGRRRELSEIRTILGNSGLVTLTGVGGVGKTSLALRVGAQARRAFPDGVWFVDLTKIRDPELLGWEMDSSEFVAHVVAMELGAAEPTLPGLLDHLADRDLLLILDNCEHMIPGCGLLANALLRTCPRLRILATSREPLRIHGEMTYPVPPLSTPHPDNQPTLADLIESEAAALFTTRAKAAVPTFELTETNYRAVAGICHRLDGVPLAIELAAAWLPTLSPQQILDRLIDRFLLLTRGSRTAPDRQKTLRACLDWSFELCTKPERTLWSRLSVFVGGCELDAVEGICTDDELPQAALLDVIAGLIDKSILICEDHGTTKRFRMLETVHHYGEQHLHHTGEYDTLRRRHRDWYQNLVARARAEWVSDQQGHWLNRIRSVLSNLRAAVEFCLGQPGEAHEAMRLVVTLPWPCWWGLGLFTEGRRWLHLALAQAPQPTVVRAKALLLDAELAIAQGDTDIAQGLLDQGNRLAQRLGDPLTLAYAAHVQGMGALFAGDLPAAAHALHRARTILAHTDEPDPNLTLLTLLPSGVTAGLQGDHDLVQECRRHILTITHAGPAFRQAMWLVGVAAWADGNTTEAGHYQEEYLRFSQEQGLNPLAAARSLEVLAWVSAKQRQYQRAATLLGAAGALFRDVGTSFRAFKHLVGFHQTCAQETREALADTVFEDTVERGRNLTYEGMLAYVLGEKRPEPAPAGQVTALLTRREREVADLVAQGHSNKEIAAALVISLRTAETHVENILRKLGFTSRSQVAAWAYTQQRTRDM</sequence>
<feature type="domain" description="HTH luxR-type" evidence="1">
    <location>
        <begin position="725"/>
        <end position="790"/>
    </location>
</feature>
<dbReference type="Gene3D" id="3.40.50.300">
    <property type="entry name" value="P-loop containing nucleotide triphosphate hydrolases"/>
    <property type="match status" value="1"/>
</dbReference>
<dbReference type="InterPro" id="IPR011990">
    <property type="entry name" value="TPR-like_helical_dom_sf"/>
</dbReference>
<dbReference type="PRINTS" id="PR00038">
    <property type="entry name" value="HTHLUXR"/>
</dbReference>
<reference evidence="2 3" key="1">
    <citation type="submission" date="2020-08" db="EMBL/GenBank/DDBJ databases">
        <title>Sequencing the genomes of 1000 actinobacteria strains.</title>
        <authorList>
            <person name="Klenk H.-P."/>
        </authorList>
    </citation>
    <scope>NUCLEOTIDE SEQUENCE [LARGE SCALE GENOMIC DNA]</scope>
    <source>
        <strain evidence="2 3">DSM 45584</strain>
    </source>
</reference>
<dbReference type="PRINTS" id="PR00364">
    <property type="entry name" value="DISEASERSIST"/>
</dbReference>
<dbReference type="AlphaFoldDB" id="A0A840QHE5"/>
<evidence type="ECO:0000313" key="3">
    <source>
        <dbReference type="Proteomes" id="UP000584374"/>
    </source>
</evidence>
<dbReference type="SUPFAM" id="SSF52540">
    <property type="entry name" value="P-loop containing nucleoside triphosphate hydrolases"/>
    <property type="match status" value="1"/>
</dbReference>
<dbReference type="EMBL" id="JACHIW010000003">
    <property type="protein sequence ID" value="MBB5159936.1"/>
    <property type="molecule type" value="Genomic_DNA"/>
</dbReference>
<dbReference type="SMART" id="SM00421">
    <property type="entry name" value="HTH_LUXR"/>
    <property type="match status" value="1"/>
</dbReference>
<keyword evidence="3" id="KW-1185">Reference proteome</keyword>
<dbReference type="SUPFAM" id="SSF46894">
    <property type="entry name" value="C-terminal effector domain of the bipartite response regulators"/>
    <property type="match status" value="1"/>
</dbReference>
<dbReference type="PROSITE" id="PS50043">
    <property type="entry name" value="HTH_LUXR_2"/>
    <property type="match status" value="1"/>
</dbReference>
<dbReference type="PANTHER" id="PTHR47691">
    <property type="entry name" value="REGULATOR-RELATED"/>
    <property type="match status" value="1"/>
</dbReference>
<dbReference type="GO" id="GO:0003677">
    <property type="term" value="F:DNA binding"/>
    <property type="evidence" value="ECO:0007669"/>
    <property type="project" value="UniProtKB-KW"/>
</dbReference>
<keyword evidence="2" id="KW-0238">DNA-binding</keyword>
<dbReference type="Gene3D" id="1.10.10.10">
    <property type="entry name" value="Winged helix-like DNA-binding domain superfamily/Winged helix DNA-binding domain"/>
    <property type="match status" value="1"/>
</dbReference>
<dbReference type="Proteomes" id="UP000584374">
    <property type="component" value="Unassembled WGS sequence"/>
</dbReference>
<comment type="caution">
    <text evidence="2">The sequence shown here is derived from an EMBL/GenBank/DDBJ whole genome shotgun (WGS) entry which is preliminary data.</text>
</comment>
<proteinExistence type="predicted"/>
<dbReference type="InterPro" id="IPR000792">
    <property type="entry name" value="Tscrpt_reg_LuxR_C"/>
</dbReference>
<gene>
    <name evidence="2" type="ORF">BJ970_007536</name>
</gene>
<dbReference type="CDD" id="cd06170">
    <property type="entry name" value="LuxR_C_like"/>
    <property type="match status" value="1"/>
</dbReference>
<evidence type="ECO:0000259" key="1">
    <source>
        <dbReference type="PROSITE" id="PS50043"/>
    </source>
</evidence>
<dbReference type="RefSeq" id="WP_184732997.1">
    <property type="nucleotide sequence ID" value="NZ_JACHIW010000003.1"/>
</dbReference>
<name>A0A840QHE5_9PSEU</name>
<protein>
    <submittedName>
        <fullName evidence="2">Putative ATPase/DNA-binding NarL/FixJ family response regulator</fullName>
    </submittedName>
</protein>
<dbReference type="InterPro" id="IPR016032">
    <property type="entry name" value="Sig_transdc_resp-reg_C-effctor"/>
</dbReference>